<accession>A0A951IUT2</accession>
<proteinExistence type="predicted"/>
<dbReference type="Proteomes" id="UP000727490">
    <property type="component" value="Unassembled WGS sequence"/>
</dbReference>
<protein>
    <submittedName>
        <fullName evidence="2">PKD domain containing protein</fullName>
    </submittedName>
</protein>
<dbReference type="InterPro" id="IPR025667">
    <property type="entry name" value="SprB_repeat"/>
</dbReference>
<dbReference type="InterPro" id="IPR035234">
    <property type="entry name" value="IgGFc-bd_N"/>
</dbReference>
<dbReference type="Pfam" id="PF13573">
    <property type="entry name" value="SprB"/>
    <property type="match status" value="1"/>
</dbReference>
<feature type="domain" description="PKD" evidence="1">
    <location>
        <begin position="500"/>
        <end position="534"/>
    </location>
</feature>
<sequence length="1051" mass="114170">MWFNLGRVKGFLVFLAILLASKNLTFGQSTTIGREFFLGFMENNRTTTPVLRLDQASIIISAEEDATGVIQYESNSIPFSVKAGDQFVYAFPEDGLDMIHRTSRRIENKGIYIMSSGNISVHAFNFRARSADGTVILPLPSLGKDYYVTAHHENFNPGVDPGSNVNYESTLLVVAVEDNTQVEISLSAQSNDPIPIPPGSTISVELSKGESYQVKAVGDLTGSRVRVVNSTGDDCKNVAVFGGNKMTSVAQECDGSTGDHLFQQTYPIFSWGKEYVHIPFAGRTSGEMVKVLAAENNTRVFVNGQQRAVINAGRHVSFSFGREELANITADKPIAVTTFAKSYFCNIQSGQNASNGDPTMITLSPNNQLIKSTVFSAVQVVGIVNHFVNILTKTESKDKTILDGQNIGASFQPVPGNAAYSYARVEVSEGSHSLSNEDGLIGYVYGSGFIESYGYSAGASINNLNFETEVAYDFDVVGDKVACLGEQASWTVNPRDSKFVIFEWKFENEEDIKEGKTVEHLFDEPGVYKIKISAMTGDRSCDEMEEAEFEVTVVESKGSLEGPENVCPNIDEVTYFFENPENSSSVLWEVVGGQILEEDAYSVKVLWGDFDPEAKVIATPLTEEGCQGIAQEIAVFINDSIIPRKPKGIAEICYDEGVSQFYSVADLIPGRVYQWFIEGGEILSQSDAYEIEVLWPGPGSTGQIWYEEYSGANASCGGESERLVVNVNTPLQAEVADFTELVCAGANAGSIEMRTSGGSGNYEFIWTHDNNLKGPKAENLQPGVYSVIVKDAGGCELFFENIEISEAPALQLSGEMNIEPARCFDSEDGSLSFEVLGGVAPYTVLGESVLVVGSSIQVFNLAKGNYAIEVIDAGGCVLPLEFEVGAPETMETEFILENVACPGSISGSILAISKGGVGPYAYFWEFDGSVGPRLSQLGPGEYTLRVTDSNDCEQSFTGSVTEDAPQLRMPTGFDTQKESIFEGVSNCEVAFTLMIYSKWGELVYVGNEGWDGTIKGQEAPMGVYSYMIEYSYTIDGTARTEKKAGVFTLIR</sequence>
<comment type="caution">
    <text evidence="2">The sequence shown here is derived from an EMBL/GenBank/DDBJ whole genome shotgun (WGS) entry which is preliminary data.</text>
</comment>
<reference evidence="2 3" key="1">
    <citation type="journal article" date="2020" name="Syst. Appl. Microbiol.">
        <title>Arthrospiribacter ruber gen. nov., sp. nov., a novel bacterium isolated from Arthrospira cultures.</title>
        <authorList>
            <person name="Waleron M."/>
            <person name="Misztak A."/>
            <person name="Waleron M.M."/>
            <person name="Furmaniak M."/>
            <person name="Mrozik A."/>
            <person name="Waleron K."/>
        </authorList>
    </citation>
    <scope>NUCLEOTIDE SEQUENCE [LARGE SCALE GENOMIC DNA]</scope>
    <source>
        <strain evidence="2 3">DPMB0001</strain>
    </source>
</reference>
<dbReference type="Pfam" id="PF17517">
    <property type="entry name" value="IgGFc_binding"/>
    <property type="match status" value="1"/>
</dbReference>
<evidence type="ECO:0000313" key="2">
    <source>
        <dbReference type="EMBL" id="MBW3466754.1"/>
    </source>
</evidence>
<dbReference type="InterPro" id="IPR000601">
    <property type="entry name" value="PKD_dom"/>
</dbReference>
<gene>
    <name evidence="2" type="ORF">EGN73_02840</name>
</gene>
<name>A0A951IUT2_9BACT</name>
<dbReference type="PANTHER" id="PTHR46534:SF1">
    <property type="entry name" value="IGGFC-BINDING PROTEIN N-TERMINAL DOMAIN-CONTAINING PROTEIN"/>
    <property type="match status" value="1"/>
</dbReference>
<dbReference type="PANTHER" id="PTHR46534">
    <property type="entry name" value="IGGFC_BINDING DOMAIN-CONTAINING PROTEIN"/>
    <property type="match status" value="1"/>
</dbReference>
<organism evidence="2 3">
    <name type="scientific">Arthrospiribacter ruber</name>
    <dbReference type="NCBI Taxonomy" id="2487934"/>
    <lineage>
        <taxon>Bacteria</taxon>
        <taxon>Pseudomonadati</taxon>
        <taxon>Bacteroidota</taxon>
        <taxon>Cytophagia</taxon>
        <taxon>Cytophagales</taxon>
        <taxon>Cyclobacteriaceae</taxon>
        <taxon>Arthrospiribacter</taxon>
    </lineage>
</organism>
<evidence type="ECO:0000313" key="3">
    <source>
        <dbReference type="Proteomes" id="UP000727490"/>
    </source>
</evidence>
<dbReference type="AlphaFoldDB" id="A0A951IUT2"/>
<dbReference type="RefSeq" id="WP_219286897.1">
    <property type="nucleotide sequence ID" value="NZ_RPHB01000001.1"/>
</dbReference>
<keyword evidence="3" id="KW-1185">Reference proteome</keyword>
<dbReference type="PROSITE" id="PS50093">
    <property type="entry name" value="PKD"/>
    <property type="match status" value="1"/>
</dbReference>
<evidence type="ECO:0000259" key="1">
    <source>
        <dbReference type="PROSITE" id="PS50093"/>
    </source>
</evidence>
<dbReference type="EMBL" id="RPHB01000001">
    <property type="protein sequence ID" value="MBW3466754.1"/>
    <property type="molecule type" value="Genomic_DNA"/>
</dbReference>